<dbReference type="EMBL" id="MUIE01000387">
    <property type="protein sequence ID" value="OQX32682.1"/>
    <property type="molecule type" value="Genomic_DNA"/>
</dbReference>
<feature type="transmembrane region" description="Helical" evidence="1">
    <location>
        <begin position="28"/>
        <end position="45"/>
    </location>
</feature>
<reference evidence="3 5" key="2">
    <citation type="submission" date="2018-01" db="EMBL/GenBank/DDBJ databases">
        <title>Novel co-symbiosis in the lucinid bivalve Phacoides pectinatus.</title>
        <authorList>
            <person name="Lim S.J."/>
            <person name="Davis B.G."/>
            <person name="Gill D.E."/>
            <person name="Engel A.S."/>
            <person name="Anderson L.C."/>
            <person name="Campbell B.J."/>
        </authorList>
    </citation>
    <scope>NUCLEOTIDE SEQUENCE [LARGE SCALE GENOMIC DNA]</scope>
    <source>
        <strain evidence="3">N3_P5</strain>
    </source>
</reference>
<comment type="caution">
    <text evidence="2">The sequence shown here is derived from an EMBL/GenBank/DDBJ whole genome shotgun (WGS) entry which is preliminary data.</text>
</comment>
<feature type="transmembrane region" description="Helical" evidence="1">
    <location>
        <begin position="52"/>
        <end position="69"/>
    </location>
</feature>
<protein>
    <submittedName>
        <fullName evidence="2">Uncharacterized protein</fullName>
    </submittedName>
</protein>
<dbReference type="AlphaFoldDB" id="A0A657PMT1"/>
<organism evidence="2 4">
    <name type="scientific">Candidatus Sedimenticola endophacoides</name>
    <dbReference type="NCBI Taxonomy" id="2548426"/>
    <lineage>
        <taxon>Bacteria</taxon>
        <taxon>Pseudomonadati</taxon>
        <taxon>Pseudomonadota</taxon>
        <taxon>Gammaproteobacteria</taxon>
        <taxon>Chromatiales</taxon>
        <taxon>Sedimenticolaceae</taxon>
        <taxon>Sedimenticola</taxon>
    </lineage>
</organism>
<keyword evidence="1" id="KW-0812">Transmembrane</keyword>
<evidence type="ECO:0000313" key="3">
    <source>
        <dbReference type="EMBL" id="PUE05750.1"/>
    </source>
</evidence>
<reference evidence="2 4" key="1">
    <citation type="submission" date="2017-02" db="EMBL/GenBank/DDBJ databases">
        <title>Novel co-symbiosis in the unique lucinid bivalve Phacoides pectinatus.</title>
        <authorList>
            <person name="Lim S.J."/>
            <person name="Davis B.G."/>
            <person name="Gill D.E."/>
            <person name="Engel A.S."/>
            <person name="Anderson L.C."/>
            <person name="Campbell B.J."/>
        </authorList>
    </citation>
    <scope>NUCLEOTIDE SEQUENCE [LARGE SCALE GENOMIC DNA]</scope>
    <source>
        <strain evidence="2">LUC13016_P6</strain>
    </source>
</reference>
<dbReference type="EMBL" id="PQCO01000030">
    <property type="protein sequence ID" value="PUE05750.1"/>
    <property type="molecule type" value="Genomic_DNA"/>
</dbReference>
<keyword evidence="1" id="KW-1133">Transmembrane helix</keyword>
<dbReference type="Proteomes" id="UP000243361">
    <property type="component" value="Unassembled WGS sequence"/>
</dbReference>
<proteinExistence type="predicted"/>
<sequence>MLALVATFLLLPFVILNAVQEQVGQAVIDLLLIIGFGLNGWFHYVRRATPGVVFVLLLPSVALGLTLAFDNSPAYGAFWSYPAAICAYFLALPLIEWVHIT</sequence>
<keyword evidence="1" id="KW-0472">Membrane</keyword>
<accession>A0A657PMT1</accession>
<evidence type="ECO:0000313" key="2">
    <source>
        <dbReference type="EMBL" id="OQX32682.1"/>
    </source>
</evidence>
<keyword evidence="4" id="KW-1185">Reference proteome</keyword>
<evidence type="ECO:0000313" key="5">
    <source>
        <dbReference type="Proteomes" id="UP000250928"/>
    </source>
</evidence>
<dbReference type="Proteomes" id="UP000250928">
    <property type="component" value="Unassembled WGS sequence"/>
</dbReference>
<name>A0A657PMT1_9GAMM</name>
<evidence type="ECO:0000313" key="4">
    <source>
        <dbReference type="Proteomes" id="UP000243361"/>
    </source>
</evidence>
<evidence type="ECO:0000256" key="1">
    <source>
        <dbReference type="SAM" id="Phobius"/>
    </source>
</evidence>
<gene>
    <name evidence="2" type="ORF">B0D84_05795</name>
    <name evidence="3" type="ORF">C3L24_00325</name>
</gene>
<feature type="transmembrane region" description="Helical" evidence="1">
    <location>
        <begin position="75"/>
        <end position="95"/>
    </location>
</feature>